<evidence type="ECO:0000256" key="1">
    <source>
        <dbReference type="ARBA" id="ARBA00022729"/>
    </source>
</evidence>
<protein>
    <submittedName>
        <fullName evidence="2">VCBS repeat-containing protein</fullName>
    </submittedName>
</protein>
<dbReference type="EMBL" id="CP055156">
    <property type="protein sequence ID" value="QNF31467.1"/>
    <property type="molecule type" value="Genomic_DNA"/>
</dbReference>
<dbReference type="AlphaFoldDB" id="A0A7G7G2T3"/>
<keyword evidence="1" id="KW-0732">Signal</keyword>
<sequence>MRFVFWLSLWVLLSVSCTPKKNTPGLAVSGKELQQILPDSNETAALDGNSLAHVYCSACHQFPEPALLPKYIWEKNVLPVMGHRLGIGADLSLYTRLSTPEIMALIKADIYPSKALIAKKDWIKIQEYYQTQAPEKLAAPELLRPDSLTLFRASALPINKSRNALTSLLQYEPTTQELLIGDRRNKLFHLNHQLSVVDSIQLDTPPVAAIRQQNGQYQVLTAGSLNPSDAPYGRLYSWNLNNSAGANPILQLSDLQRPVHLASSDLNQDNLLDLIICQYGNQIGKLSWFEAKEHGTYQEHILKKIPGSRQVIIRDLNHDNRPDIVALFAQAAESVIVFYNQGQGRFTEELLVQLPPVYGASYLELVDFNHDGAEDLLLTNGDNGDYSFVLKPYHGIRLFLNNKENKFKEAVFLPLPGATQAVARDFDQDGDVDIAAIAYFADFMHQPETGFVYYENKGNNIFRAQTTLAATQGRWLTLTTGDLDQDGDEDIMLGSFIFATTPVPPLLQEQWLKNGPSVLLLKNQLQPKLQ</sequence>
<dbReference type="Proteomes" id="UP000515237">
    <property type="component" value="Chromosome"/>
</dbReference>
<dbReference type="RefSeq" id="WP_185272241.1">
    <property type="nucleotide sequence ID" value="NZ_CP055156.1"/>
</dbReference>
<dbReference type="PANTHER" id="PTHR44103:SF1">
    <property type="entry name" value="PROPROTEIN CONVERTASE P"/>
    <property type="match status" value="1"/>
</dbReference>
<keyword evidence="3" id="KW-1185">Reference proteome</keyword>
<proteinExistence type="predicted"/>
<dbReference type="InterPro" id="IPR013517">
    <property type="entry name" value="FG-GAP"/>
</dbReference>
<evidence type="ECO:0000313" key="3">
    <source>
        <dbReference type="Proteomes" id="UP000515237"/>
    </source>
</evidence>
<gene>
    <name evidence="2" type="ORF">HUW51_01500</name>
</gene>
<dbReference type="PANTHER" id="PTHR44103">
    <property type="entry name" value="PROPROTEIN CONVERTASE P"/>
    <property type="match status" value="1"/>
</dbReference>
<dbReference type="Gene3D" id="2.130.10.130">
    <property type="entry name" value="Integrin alpha, N-terminal"/>
    <property type="match status" value="1"/>
</dbReference>
<accession>A0A7G7G2T3</accession>
<dbReference type="Pfam" id="PF13517">
    <property type="entry name" value="FG-GAP_3"/>
    <property type="match status" value="1"/>
</dbReference>
<evidence type="ECO:0000313" key="2">
    <source>
        <dbReference type="EMBL" id="QNF31467.1"/>
    </source>
</evidence>
<dbReference type="KEGG" id="aswu:HUW51_01500"/>
<dbReference type="InterPro" id="IPR028994">
    <property type="entry name" value="Integrin_alpha_N"/>
</dbReference>
<name>A0A7G7G2T3_9BACT</name>
<reference evidence="2 3" key="1">
    <citation type="journal article" date="2018" name="Int. J. Syst. Evol. Microbiol.">
        <title>Adhaeribacter swui sp. nov., isolated from wet mud.</title>
        <authorList>
            <person name="Kim D.U."/>
            <person name="Kim K.W."/>
            <person name="Kang M.S."/>
            <person name="Kim J.Y."/>
            <person name="Jang J.H."/>
            <person name="Kim M.K."/>
        </authorList>
    </citation>
    <scope>NUCLEOTIDE SEQUENCE [LARGE SCALE GENOMIC DNA]</scope>
    <source>
        <strain evidence="2 3">KCTC 52873</strain>
    </source>
</reference>
<organism evidence="2 3">
    <name type="scientific">Adhaeribacter swui</name>
    <dbReference type="NCBI Taxonomy" id="2086471"/>
    <lineage>
        <taxon>Bacteria</taxon>
        <taxon>Pseudomonadati</taxon>
        <taxon>Bacteroidota</taxon>
        <taxon>Cytophagia</taxon>
        <taxon>Cytophagales</taxon>
        <taxon>Hymenobacteraceae</taxon>
        <taxon>Adhaeribacter</taxon>
    </lineage>
</organism>
<dbReference type="SUPFAM" id="SSF69318">
    <property type="entry name" value="Integrin alpha N-terminal domain"/>
    <property type="match status" value="1"/>
</dbReference>
<dbReference type="PROSITE" id="PS51257">
    <property type="entry name" value="PROKAR_LIPOPROTEIN"/>
    <property type="match status" value="1"/>
</dbReference>